<evidence type="ECO:0000313" key="16">
    <source>
        <dbReference type="Proteomes" id="UP000002595"/>
    </source>
</evidence>
<dbReference type="eggNOG" id="arCOG00543">
    <property type="taxonomic scope" value="Archaea"/>
</dbReference>
<feature type="binding site" evidence="12">
    <location>
        <position position="607"/>
    </location>
    <ligand>
        <name>Zn(2+)</name>
        <dbReference type="ChEBI" id="CHEBI:29105"/>
        <label>2</label>
    </ligand>
</feature>
<evidence type="ECO:0000256" key="4">
    <source>
        <dbReference type="ARBA" id="ARBA00022759"/>
    </source>
</evidence>
<keyword evidence="2 12" id="KW-0540">Nuclease</keyword>
<dbReference type="InterPro" id="IPR036866">
    <property type="entry name" value="RibonucZ/Hydroxyglut_hydro"/>
</dbReference>
<evidence type="ECO:0000256" key="11">
    <source>
        <dbReference type="ARBA" id="ARBA00023163"/>
    </source>
</evidence>
<dbReference type="EC" id="3.1.-.-" evidence="12"/>
<dbReference type="GO" id="GO:0003723">
    <property type="term" value="F:RNA binding"/>
    <property type="evidence" value="ECO:0007669"/>
    <property type="project" value="UniProtKB-UniRule"/>
</dbReference>
<keyword evidence="3 12" id="KW-0479">Metal-binding</keyword>
<feature type="binding site" evidence="12">
    <location>
        <position position="243"/>
    </location>
    <ligand>
        <name>Zn(2+)</name>
        <dbReference type="ChEBI" id="CHEBI:29105"/>
        <label>2</label>
    </ligand>
</feature>
<keyword evidence="1 12" id="KW-0806">Transcription termination</keyword>
<dbReference type="InterPro" id="IPR033769">
    <property type="entry name" value="TffA_KH"/>
</dbReference>
<dbReference type="SMART" id="SM01027">
    <property type="entry name" value="Beta-Casp"/>
    <property type="match status" value="1"/>
</dbReference>
<feature type="binding site" evidence="12">
    <location>
        <position position="238"/>
    </location>
    <ligand>
        <name>Zn(2+)</name>
        <dbReference type="ChEBI" id="CHEBI:29105"/>
        <label>1</label>
    </ligand>
</feature>
<dbReference type="InterPro" id="IPR019975">
    <property type="entry name" value="aCPSF1"/>
</dbReference>
<dbReference type="CDD" id="cd16295">
    <property type="entry name" value="TTHA0252-CPSF-like_MBL-fold"/>
    <property type="match status" value="1"/>
</dbReference>
<dbReference type="EMBL" id="CP000504">
    <property type="protein sequence ID" value="ABL88278.1"/>
    <property type="molecule type" value="Genomic_DNA"/>
</dbReference>
<dbReference type="InterPro" id="IPR001279">
    <property type="entry name" value="Metallo-B-lactamas"/>
</dbReference>
<dbReference type="GO" id="GO:0004532">
    <property type="term" value="F:RNA exonuclease activity"/>
    <property type="evidence" value="ECO:0007669"/>
    <property type="project" value="UniProtKB-UniRule"/>
</dbReference>
<dbReference type="PANTHER" id="PTHR11203">
    <property type="entry name" value="CLEAVAGE AND POLYADENYLATION SPECIFICITY FACTOR FAMILY MEMBER"/>
    <property type="match status" value="1"/>
</dbReference>
<dbReference type="AlphaFoldDB" id="A1RTJ6"/>
<dbReference type="GO" id="GO:0008270">
    <property type="term" value="F:zinc ion binding"/>
    <property type="evidence" value="ECO:0007669"/>
    <property type="project" value="UniProtKB-UniRule"/>
</dbReference>
<reference evidence="15" key="1">
    <citation type="submission" date="2006-12" db="EMBL/GenBank/DDBJ databases">
        <title>Complete sequence of Pyrobaculum islandicum DSM 4184.</title>
        <authorList>
            <person name="Copeland A."/>
            <person name="Lucas S."/>
            <person name="Lapidus A."/>
            <person name="Barry K."/>
            <person name="Detter J.C."/>
            <person name="Glavina del Rio T."/>
            <person name="Dalin E."/>
            <person name="Tice H."/>
            <person name="Pitluck S."/>
            <person name="Meincke L."/>
            <person name="Brettin T."/>
            <person name="Bruce D."/>
            <person name="Han C."/>
            <person name="Tapia R."/>
            <person name="Gilna P."/>
            <person name="Schmutz J."/>
            <person name="Larimer F."/>
            <person name="Land M."/>
            <person name="Hauser L."/>
            <person name="Kyrpides N."/>
            <person name="Mikhailova N."/>
            <person name="Cozen A.E."/>
            <person name="Fitz-Gibbon S.T."/>
            <person name="House C.H."/>
            <person name="Saltikov C."/>
            <person name="Lowe T."/>
            <person name="Richardson P."/>
        </authorList>
    </citation>
    <scope>NUCLEOTIDE SEQUENCE [LARGE SCALE GENOMIC DNA]</scope>
    <source>
        <strain evidence="15">DSM 4184</strain>
    </source>
</reference>
<comment type="cofactor">
    <cofactor evidence="12">
        <name>Zn(2+)</name>
        <dbReference type="ChEBI" id="CHEBI:29105"/>
    </cofactor>
    <text evidence="12">Binds 2 Zn(2+) ions, which are required for nuclease activity.</text>
</comment>
<keyword evidence="7 12" id="KW-0269">Exonuclease</keyword>
<name>A1RTJ6_PYRIL</name>
<comment type="subunit">
    <text evidence="12">Homodimer. Interacts with RNA polymerase (RNAP), interacts with the Spt4-Spt5 complex.</text>
</comment>
<evidence type="ECO:0000256" key="7">
    <source>
        <dbReference type="ARBA" id="ARBA00022839"/>
    </source>
</evidence>
<dbReference type="InterPro" id="IPR015946">
    <property type="entry name" value="KH_dom-like_a/b"/>
</dbReference>
<evidence type="ECO:0000256" key="5">
    <source>
        <dbReference type="ARBA" id="ARBA00022801"/>
    </source>
</evidence>
<dbReference type="GO" id="GO:0006353">
    <property type="term" value="P:DNA-templated transcription termination"/>
    <property type="evidence" value="ECO:0007669"/>
    <property type="project" value="UniProtKB-UniRule"/>
</dbReference>
<evidence type="ECO:0000256" key="6">
    <source>
        <dbReference type="ARBA" id="ARBA00022833"/>
    </source>
</evidence>
<dbReference type="HAMAP" id="MF_00870">
    <property type="entry name" value="FttA"/>
    <property type="match status" value="1"/>
</dbReference>
<dbReference type="GO" id="GO:0004521">
    <property type="term" value="F:RNA endonuclease activity"/>
    <property type="evidence" value="ECO:0007669"/>
    <property type="project" value="UniProtKB-UniRule"/>
</dbReference>
<dbReference type="Gene3D" id="3.60.15.10">
    <property type="entry name" value="Ribonuclease Z/Hydroxyacylglutathione hydrolase-like"/>
    <property type="match status" value="1"/>
</dbReference>
<dbReference type="Pfam" id="PF07521">
    <property type="entry name" value="RMMBL"/>
    <property type="match status" value="1"/>
</dbReference>
<feature type="region of interest" description="Metallo-beta-lactamase C-terminus" evidence="12">
    <location>
        <begin position="582"/>
        <end position="640"/>
    </location>
</feature>
<dbReference type="InterPro" id="IPR011108">
    <property type="entry name" value="RMMBL"/>
</dbReference>
<keyword evidence="16" id="KW-1185">Reference proteome</keyword>
<organism evidence="15 16">
    <name type="scientific">Pyrobaculum islandicum (strain DSM 4184 / JCM 9189 / GEO3)</name>
    <dbReference type="NCBI Taxonomy" id="384616"/>
    <lineage>
        <taxon>Archaea</taxon>
        <taxon>Thermoproteota</taxon>
        <taxon>Thermoprotei</taxon>
        <taxon>Thermoproteales</taxon>
        <taxon>Thermoproteaceae</taxon>
        <taxon>Pyrobaculum</taxon>
    </lineage>
</organism>
<evidence type="ECO:0000256" key="2">
    <source>
        <dbReference type="ARBA" id="ARBA00022722"/>
    </source>
</evidence>
<dbReference type="CDD" id="cd22532">
    <property type="entry name" value="KH-II_CPSF_arch_rpt1"/>
    <property type="match status" value="1"/>
</dbReference>
<dbReference type="Gene3D" id="3.30.300.230">
    <property type="match status" value="1"/>
</dbReference>
<keyword evidence="8 12" id="KW-0694">RNA-binding</keyword>
<dbReference type="STRING" id="384616.Pisl_1107"/>
<feature type="binding site" evidence="12">
    <location>
        <position position="325"/>
    </location>
    <ligand>
        <name>Zn(2+)</name>
        <dbReference type="ChEBI" id="CHEBI:29105"/>
        <label>1</label>
    </ligand>
</feature>
<evidence type="ECO:0000256" key="3">
    <source>
        <dbReference type="ARBA" id="ARBA00022723"/>
    </source>
</evidence>
<dbReference type="InterPro" id="IPR022712">
    <property type="entry name" value="Beta_Casp"/>
</dbReference>
<dbReference type="KEGG" id="pis:Pisl_1107"/>
<dbReference type="Pfam" id="PF17214">
    <property type="entry name" value="KH_TffA"/>
    <property type="match status" value="1"/>
</dbReference>
<dbReference type="Pfam" id="PF10996">
    <property type="entry name" value="Beta-Casp"/>
    <property type="match status" value="1"/>
</dbReference>
<keyword evidence="10 12" id="KW-0238">DNA-binding</keyword>
<accession>A1RTJ6</accession>
<dbReference type="GO" id="GO:0003677">
    <property type="term" value="F:DNA binding"/>
    <property type="evidence" value="ECO:0007669"/>
    <property type="project" value="UniProtKB-KW"/>
</dbReference>
<evidence type="ECO:0000256" key="1">
    <source>
        <dbReference type="ARBA" id="ARBA00022472"/>
    </source>
</evidence>
<feature type="binding site" evidence="12">
    <location>
        <position position="348"/>
    </location>
    <ligand>
        <name>Zn(2+)</name>
        <dbReference type="ChEBI" id="CHEBI:29105"/>
        <label>2</label>
    </ligand>
</feature>
<dbReference type="InterPro" id="IPR050698">
    <property type="entry name" value="MBL"/>
</dbReference>
<feature type="domain" description="Beta-Casp" evidence="14">
    <location>
        <begin position="417"/>
        <end position="549"/>
    </location>
</feature>
<comment type="function">
    <text evidence="12">Terminates transcription on the whole genome. Termination is linked to FttA-mediated RNA cleavage and does not require NTP hydrolysis. Cleaves endonucleolytically at the RNA exit channel of RNA polymerase (RNAP); the 5'-3' exonuclease activity of this protein degrades the nascent RNA released from RNAP.</text>
</comment>
<keyword evidence="5 12" id="KW-0378">Hydrolase</keyword>
<feature type="domain" description="Metallo-beta-lactamase" evidence="13">
    <location>
        <begin position="192"/>
        <end position="405"/>
    </location>
</feature>
<evidence type="ECO:0000256" key="12">
    <source>
        <dbReference type="HAMAP-Rule" id="MF_00870"/>
    </source>
</evidence>
<evidence type="ECO:0000256" key="10">
    <source>
        <dbReference type="ARBA" id="ARBA00023125"/>
    </source>
</evidence>
<sequence>MCILWRVSFSEIESRVRSILSGAEVSRVSYEGPNLCIYVKRPSEALLDMVGEVAKTLKKRVVLRTEASSRLPEKKASQIIREIVGEVDDIVFEESGDVYIYLAKPMREKEIRAIAREVFVRTGWRAVVESGVPRDKVKLPAHEIVGVRQIFHGAYAQRRELMEHLARYIHQEPVVKEGAITVTFLGAAMEVGRSAILVSTTESNILLDCGLKPGQYDEDFPLLDAVDIDRLDAVVLTHAHMDHVGCLPFLYKYGYRGPVYMTDPTKYQTFILLMDYIELKEREGLEPAFSRADVESVIYHTITLDYEEVTDIAPDVKLTFYDAGHEIGSAMAHLHIGNGRYNILYTGDFKYGKTRLLNRAVSKFKRVEMLIMESTYGGRDDVQPPRVEAENALAKHVAEAVSRGGKVLIPAFSTGRGQEILYILNKMIEGGLIPRVPVYVDGMIVETLNAYLMYPHYLNPEVAEEIYGGVNPFTTSGSVVIVDRAKRVEDRINQVAKIAQSEEPAVIIAPHGMLNGGPVVDYFSQLAHDPRNKLVFVSYQAEGTLGRRILNGEREFTIRSLVGGESKVEVRMEVVSIPGFSGHSDRRELMKYVEHIEPKPKKIVLVHGEPSKIISLATSIELKYKITTIIPKVGERIRAL</sequence>
<evidence type="ECO:0000259" key="14">
    <source>
        <dbReference type="SMART" id="SM01027"/>
    </source>
</evidence>
<evidence type="ECO:0000313" key="15">
    <source>
        <dbReference type="EMBL" id="ABL88278.1"/>
    </source>
</evidence>
<keyword evidence="11" id="KW-0804">Transcription</keyword>
<protein>
    <recommendedName>
        <fullName evidence="12">Transcription termination factor FttA</fullName>
        <ecNumber evidence="12">3.1.-.-</ecNumber>
    </recommendedName>
</protein>
<evidence type="ECO:0000259" key="13">
    <source>
        <dbReference type="SMART" id="SM00849"/>
    </source>
</evidence>
<evidence type="ECO:0000256" key="9">
    <source>
        <dbReference type="ARBA" id="ARBA00023015"/>
    </source>
</evidence>
<dbReference type="Gene3D" id="3.30.300.20">
    <property type="match status" value="1"/>
</dbReference>
<comment type="caution">
    <text evidence="12">Lacks conserved residue(s) required for the propagation of feature annotation.</text>
</comment>
<evidence type="ECO:0000256" key="8">
    <source>
        <dbReference type="ARBA" id="ARBA00022884"/>
    </source>
</evidence>
<keyword evidence="9 12" id="KW-0805">Transcription regulation</keyword>
<feature type="binding site" evidence="12">
    <location>
        <position position="240"/>
    </location>
    <ligand>
        <name>Zn(2+)</name>
        <dbReference type="ChEBI" id="CHEBI:29105"/>
        <label>1</label>
    </ligand>
</feature>
<proteinExistence type="inferred from homology"/>
<dbReference type="HOGENOM" id="CLU_009673_5_1_2"/>
<dbReference type="Gene3D" id="3.40.50.10890">
    <property type="match status" value="1"/>
</dbReference>
<keyword evidence="4 12" id="KW-0255">Endonuclease</keyword>
<keyword evidence="6 12" id="KW-0862">Zinc</keyword>
<gene>
    <name evidence="12" type="primary">fttA</name>
    <name evidence="15" type="ordered locus">Pisl_1107</name>
</gene>
<dbReference type="PANTHER" id="PTHR11203:SF51">
    <property type="entry name" value="CLEAVAGE AND POLYADENYLATION SPECIFICITY FACTOR"/>
    <property type="match status" value="1"/>
</dbReference>
<dbReference type="SUPFAM" id="SSF56281">
    <property type="entry name" value="Metallo-hydrolase/oxidoreductase"/>
    <property type="match status" value="1"/>
</dbReference>
<dbReference type="NCBIfam" id="TIGR03675">
    <property type="entry name" value="arCOG00543"/>
    <property type="match status" value="1"/>
</dbReference>
<dbReference type="Pfam" id="PF16661">
    <property type="entry name" value="Lactamase_B_6"/>
    <property type="match status" value="1"/>
</dbReference>
<dbReference type="Proteomes" id="UP000002595">
    <property type="component" value="Chromosome"/>
</dbReference>
<dbReference type="SMART" id="SM00849">
    <property type="entry name" value="Lactamase_B"/>
    <property type="match status" value="1"/>
</dbReference>
<comment type="similarity">
    <text evidence="12">Belongs to the metallo-beta-lactamase superfamily. RNA-metabolizing metallo-beta-lactamase-like family. FttA subfamily.</text>
</comment>
<feature type="binding site" evidence="12">
    <location>
        <position position="242"/>
    </location>
    <ligand>
        <name>Zn(2+)</name>
        <dbReference type="ChEBI" id="CHEBI:29105"/>
        <label>2</label>
    </ligand>
</feature>
<feature type="binding site" evidence="12">
    <location>
        <position position="348"/>
    </location>
    <ligand>
        <name>Zn(2+)</name>
        <dbReference type="ChEBI" id="CHEBI:29105"/>
        <label>1</label>
    </ligand>
</feature>